<dbReference type="OrthoDB" id="128536at2759"/>
<keyword evidence="7" id="KW-1185">Reference proteome</keyword>
<evidence type="ECO:0000256" key="1">
    <source>
        <dbReference type="ARBA" id="ARBA00022694"/>
    </source>
</evidence>
<dbReference type="STRING" id="196109.A0A136JA86"/>
<accession>A0A136JA86</accession>
<feature type="region of interest" description="Disordered" evidence="5">
    <location>
        <begin position="33"/>
        <end position="59"/>
    </location>
</feature>
<dbReference type="GO" id="GO:0008033">
    <property type="term" value="P:tRNA processing"/>
    <property type="evidence" value="ECO:0007669"/>
    <property type="project" value="UniProtKB-KW"/>
</dbReference>
<dbReference type="Proteomes" id="UP000070501">
    <property type="component" value="Unassembled WGS sequence"/>
</dbReference>
<name>A0A136JA86_9PEZI</name>
<dbReference type="Gene3D" id="6.20.50.20">
    <property type="match status" value="1"/>
</dbReference>
<evidence type="ECO:0000256" key="5">
    <source>
        <dbReference type="SAM" id="MobiDB-lite"/>
    </source>
</evidence>
<feature type="compositionally biased region" description="Polar residues" evidence="5">
    <location>
        <begin position="33"/>
        <end position="49"/>
    </location>
</feature>
<dbReference type="AlphaFoldDB" id="A0A136JA86"/>
<dbReference type="FunCoup" id="A0A136JA86">
    <property type="interactions" value="8"/>
</dbReference>
<evidence type="ECO:0000256" key="3">
    <source>
        <dbReference type="ARBA" id="ARBA00022833"/>
    </source>
</evidence>
<evidence type="ECO:0000256" key="2">
    <source>
        <dbReference type="ARBA" id="ARBA00022723"/>
    </source>
</evidence>
<dbReference type="EMBL" id="KQ964247">
    <property type="protein sequence ID" value="KXJ94071.1"/>
    <property type="molecule type" value="Genomic_DNA"/>
</dbReference>
<evidence type="ECO:0000256" key="4">
    <source>
        <dbReference type="ARBA" id="ARBA00038402"/>
    </source>
</evidence>
<evidence type="ECO:0000313" key="6">
    <source>
        <dbReference type="EMBL" id="KXJ94071.1"/>
    </source>
</evidence>
<dbReference type="PANTHER" id="PTHR14742">
    <property type="entry name" value="RIBONUCLEASE P SUBUNIT P21"/>
    <property type="match status" value="1"/>
</dbReference>
<sequence length="186" mass="19921">MAKIKGAGNVPNRPIYARMSFLYQAAAYLSNHAGPQSTADSSPRGNTADNGEDSPGRVSDLAIRDALSRRYMTDMRSTSKKAQISMSPALKHTICKYCDTLLVEGQNSTAAIENLSRGGRKPWADMLVVTCHTCGGFKRFPVHVTRQKGRPSRAVVSADNSEPPTGDAAVDEQNLSSAMSTGLDST</sequence>
<dbReference type="InterPro" id="IPR007175">
    <property type="entry name" value="Rpr2/Snm1/Rpp21"/>
</dbReference>
<feature type="region of interest" description="Disordered" evidence="5">
    <location>
        <begin position="148"/>
        <end position="186"/>
    </location>
</feature>
<evidence type="ECO:0000313" key="7">
    <source>
        <dbReference type="Proteomes" id="UP000070501"/>
    </source>
</evidence>
<organism evidence="6 7">
    <name type="scientific">Microdochium bolleyi</name>
    <dbReference type="NCBI Taxonomy" id="196109"/>
    <lineage>
        <taxon>Eukaryota</taxon>
        <taxon>Fungi</taxon>
        <taxon>Dikarya</taxon>
        <taxon>Ascomycota</taxon>
        <taxon>Pezizomycotina</taxon>
        <taxon>Sordariomycetes</taxon>
        <taxon>Xylariomycetidae</taxon>
        <taxon>Xylariales</taxon>
        <taxon>Microdochiaceae</taxon>
        <taxon>Microdochium</taxon>
    </lineage>
</organism>
<dbReference type="Pfam" id="PF04032">
    <property type="entry name" value="Rpr2"/>
    <property type="match status" value="1"/>
</dbReference>
<protein>
    <submittedName>
        <fullName evidence="6">RNAse P Rpr2/Rpp21/SNM1 subunit domain-domain-containing protein</fullName>
    </submittedName>
</protein>
<dbReference type="InParanoid" id="A0A136JA86"/>
<keyword evidence="3" id="KW-0862">Zinc</keyword>
<reference evidence="7" key="1">
    <citation type="submission" date="2016-02" db="EMBL/GenBank/DDBJ databases">
        <title>Draft genome sequence of Microdochium bolleyi, a fungal endophyte of beachgrass.</title>
        <authorList>
            <consortium name="DOE Joint Genome Institute"/>
            <person name="David A.S."/>
            <person name="May G."/>
            <person name="Haridas S."/>
            <person name="Lim J."/>
            <person name="Wang M."/>
            <person name="Labutti K."/>
            <person name="Lipzen A."/>
            <person name="Barry K."/>
            <person name="Grigoriev I.V."/>
        </authorList>
    </citation>
    <scope>NUCLEOTIDE SEQUENCE [LARGE SCALE GENOMIC DNA]</scope>
    <source>
        <strain evidence="7">J235TASD1</strain>
    </source>
</reference>
<keyword evidence="1" id="KW-0819">tRNA processing</keyword>
<dbReference type="GO" id="GO:0046872">
    <property type="term" value="F:metal ion binding"/>
    <property type="evidence" value="ECO:0007669"/>
    <property type="project" value="UniProtKB-KW"/>
</dbReference>
<proteinExistence type="inferred from homology"/>
<gene>
    <name evidence="6" type="ORF">Micbo1qcDRAFT_159041</name>
</gene>
<feature type="compositionally biased region" description="Polar residues" evidence="5">
    <location>
        <begin position="173"/>
        <end position="186"/>
    </location>
</feature>
<dbReference type="PANTHER" id="PTHR14742:SF0">
    <property type="entry name" value="RIBONUCLEASE P PROTEIN SUBUNIT P21"/>
    <property type="match status" value="1"/>
</dbReference>
<dbReference type="GO" id="GO:0005655">
    <property type="term" value="C:nucleolar ribonuclease P complex"/>
    <property type="evidence" value="ECO:0007669"/>
    <property type="project" value="TreeGrafter"/>
</dbReference>
<keyword evidence="2" id="KW-0479">Metal-binding</keyword>
<comment type="similarity">
    <text evidence="4">Belongs to the eukaryotic/archaeal RNase P protein component 4 family.</text>
</comment>